<gene>
    <name evidence="2" type="ORF">SAMN02746062_01403</name>
</gene>
<evidence type="ECO:0000313" key="3">
    <source>
        <dbReference type="Proteomes" id="UP000219669"/>
    </source>
</evidence>
<evidence type="ECO:0000256" key="1">
    <source>
        <dbReference type="SAM" id="MobiDB-lite"/>
    </source>
</evidence>
<dbReference type="EMBL" id="OCNF01000010">
    <property type="protein sequence ID" value="SOD68792.1"/>
    <property type="molecule type" value="Genomic_DNA"/>
</dbReference>
<organism evidence="2 3">
    <name type="scientific">Alysiella filiformis DSM 16848</name>
    <dbReference type="NCBI Taxonomy" id="1120981"/>
    <lineage>
        <taxon>Bacteria</taxon>
        <taxon>Pseudomonadati</taxon>
        <taxon>Pseudomonadota</taxon>
        <taxon>Betaproteobacteria</taxon>
        <taxon>Neisseriales</taxon>
        <taxon>Neisseriaceae</taxon>
        <taxon>Alysiella</taxon>
    </lineage>
</organism>
<keyword evidence="3" id="KW-1185">Reference proteome</keyword>
<proteinExistence type="predicted"/>
<feature type="region of interest" description="Disordered" evidence="1">
    <location>
        <begin position="16"/>
        <end position="51"/>
    </location>
</feature>
<feature type="compositionally biased region" description="Basic and acidic residues" evidence="1">
    <location>
        <begin position="31"/>
        <end position="40"/>
    </location>
</feature>
<evidence type="ECO:0000313" key="2">
    <source>
        <dbReference type="EMBL" id="SOD68792.1"/>
    </source>
</evidence>
<dbReference type="AlphaFoldDB" id="A0A286ECZ6"/>
<accession>A0A286ECZ6</accession>
<reference evidence="2 3" key="1">
    <citation type="submission" date="2017-09" db="EMBL/GenBank/DDBJ databases">
        <authorList>
            <person name="Ehlers B."/>
            <person name="Leendertz F.H."/>
        </authorList>
    </citation>
    <scope>NUCLEOTIDE SEQUENCE [LARGE SCALE GENOMIC DNA]</scope>
    <source>
        <strain evidence="2 3">DSM 16848</strain>
    </source>
</reference>
<sequence length="51" mass="5675">MIINFLNGTFVTNLPQKSHPILNQTGGGIFDEGRKADWHSPSKRKTKGHLS</sequence>
<feature type="compositionally biased region" description="Basic residues" evidence="1">
    <location>
        <begin position="41"/>
        <end position="51"/>
    </location>
</feature>
<protein>
    <submittedName>
        <fullName evidence="2">Uncharacterized protein</fullName>
    </submittedName>
</protein>
<dbReference type="Proteomes" id="UP000219669">
    <property type="component" value="Unassembled WGS sequence"/>
</dbReference>
<name>A0A286ECZ6_9NEIS</name>